<dbReference type="EMBL" id="CCYD01000252">
    <property type="protein sequence ID" value="CEG36797.1"/>
    <property type="molecule type" value="Genomic_DNA"/>
</dbReference>
<reference evidence="2" key="1">
    <citation type="submission" date="2014-09" db="EMBL/GenBank/DDBJ databases">
        <authorList>
            <person name="Sharma Rahul"/>
            <person name="Thines Marco"/>
        </authorList>
    </citation>
    <scope>NUCLEOTIDE SEQUENCE [LARGE SCALE GENOMIC DNA]</scope>
</reference>
<name>A0A0P1A9N6_PLAHL</name>
<dbReference type="AlphaFoldDB" id="A0A0P1A9N6"/>
<evidence type="ECO:0000313" key="2">
    <source>
        <dbReference type="Proteomes" id="UP000054928"/>
    </source>
</evidence>
<dbReference type="Proteomes" id="UP000054928">
    <property type="component" value="Unassembled WGS sequence"/>
</dbReference>
<accession>A0A0P1A9N6</accession>
<evidence type="ECO:0000313" key="1">
    <source>
        <dbReference type="EMBL" id="CEG36797.1"/>
    </source>
</evidence>
<dbReference type="GeneID" id="59052829"/>
<proteinExistence type="predicted"/>
<protein>
    <submittedName>
        <fullName evidence="1">Uncharacterized protein</fullName>
    </submittedName>
</protein>
<dbReference type="RefSeq" id="XP_036263014.1">
    <property type="nucleotide sequence ID" value="XM_036407300.1"/>
</dbReference>
<organism evidence="1 2">
    <name type="scientific">Plasmopara halstedii</name>
    <name type="common">Downy mildew of sunflower</name>
    <dbReference type="NCBI Taxonomy" id="4781"/>
    <lineage>
        <taxon>Eukaryota</taxon>
        <taxon>Sar</taxon>
        <taxon>Stramenopiles</taxon>
        <taxon>Oomycota</taxon>
        <taxon>Peronosporomycetes</taxon>
        <taxon>Peronosporales</taxon>
        <taxon>Peronosporaceae</taxon>
        <taxon>Plasmopara</taxon>
    </lineage>
</organism>
<sequence>MFRKPLCADPKHIYTASSSLNSSTSNNTGVSFIPVTNFRVPRYDSSYIKNSPITVCPQFTHARQSHSNLSTLCWRYQRRTTPSNFLIAHSLIATHSML</sequence>
<keyword evidence="2" id="KW-1185">Reference proteome</keyword>